<dbReference type="RefSeq" id="WP_088473441.1">
    <property type="nucleotide sequence ID" value="NZ_NISJ01000008.1"/>
</dbReference>
<protein>
    <submittedName>
        <fullName evidence="1">Uncharacterized protein</fullName>
    </submittedName>
</protein>
<reference evidence="1 2" key="1">
    <citation type="journal article" date="2002" name="Int. J. Syst. Evol. Microbiol.">
        <title>Sphingopyxis witflariensis sp. nov., isolated from activated sludge.</title>
        <authorList>
            <person name="Kampfer P."/>
            <person name="Witzenberger R."/>
            <person name="Denner E.B."/>
            <person name="Busse H.J."/>
            <person name="Neef A."/>
        </authorList>
    </citation>
    <scope>NUCLEOTIDE SEQUENCE [LARGE SCALE GENOMIC DNA]</scope>
    <source>
        <strain evidence="1 2">DSM 14551</strain>
    </source>
</reference>
<organism evidence="1 2">
    <name type="scientific">Sphingopyxis witflariensis</name>
    <dbReference type="NCBI Taxonomy" id="173675"/>
    <lineage>
        <taxon>Bacteria</taxon>
        <taxon>Pseudomonadati</taxon>
        <taxon>Pseudomonadota</taxon>
        <taxon>Alphaproteobacteria</taxon>
        <taxon>Sphingomonadales</taxon>
        <taxon>Sphingomonadaceae</taxon>
        <taxon>Sphingopyxis</taxon>
    </lineage>
</organism>
<dbReference type="EMBL" id="NISJ01000008">
    <property type="protein sequence ID" value="OWQ95112.1"/>
    <property type="molecule type" value="Genomic_DNA"/>
</dbReference>
<proteinExistence type="predicted"/>
<gene>
    <name evidence="1" type="ORF">CDQ91_14420</name>
</gene>
<evidence type="ECO:0000313" key="2">
    <source>
        <dbReference type="Proteomes" id="UP000197097"/>
    </source>
</evidence>
<name>A0A2D0AMY3_9SPHN</name>
<sequence>MTVEEEMKERALAEFDRLVEEKETETRLLLAAQGRSREEIDIYIAACLDNLAKQRADIGQLVSTEIKRAGVPLDYPAKATAHDFH</sequence>
<keyword evidence="2" id="KW-1185">Reference proteome</keyword>
<dbReference type="AlphaFoldDB" id="A0A2D0AMY3"/>
<evidence type="ECO:0000313" key="1">
    <source>
        <dbReference type="EMBL" id="OWQ95112.1"/>
    </source>
</evidence>
<accession>A0A2D0AMY3</accession>
<dbReference type="Proteomes" id="UP000197097">
    <property type="component" value="Unassembled WGS sequence"/>
</dbReference>
<comment type="caution">
    <text evidence="1">The sequence shown here is derived from an EMBL/GenBank/DDBJ whole genome shotgun (WGS) entry which is preliminary data.</text>
</comment>